<accession>A0A135WF06</accession>
<reference evidence="4" key="1">
    <citation type="submission" date="2015-12" db="EMBL/GenBank/DDBJ databases">
        <title>Genome sequence of a biocontrol rhizobacterium Chryseobacterium kwangjuense strain KJ1R5 isolated from pepper (Capsicum annuum L.).</title>
        <authorList>
            <person name="Jeong J.-J."/>
            <person name="Park H."/>
            <person name="Mannaa M."/>
            <person name="Sang M.K."/>
            <person name="Choi I.-G."/>
            <person name="Kim K.D."/>
        </authorList>
    </citation>
    <scope>NUCLEOTIDE SEQUENCE [LARGE SCALE GENOMIC DNA]</scope>
    <source>
        <strain evidence="4">KJ1R5</strain>
    </source>
</reference>
<keyword evidence="1" id="KW-0472">Membrane</keyword>
<dbReference type="Proteomes" id="UP001634154">
    <property type="component" value="Unassembled WGS sequence"/>
</dbReference>
<gene>
    <name evidence="3" type="ORF">ACKW6Q_15880</name>
    <name evidence="2" type="ORF">AU378_13930</name>
</gene>
<sequence>MKMNDKILVIKTSIVDELKKIYQGEQSRHRLVLNSMNHLAAGIIAYSFLFKNTTANLYLTLKIQNNEN</sequence>
<evidence type="ECO:0000313" key="5">
    <source>
        <dbReference type="Proteomes" id="UP001634154"/>
    </source>
</evidence>
<name>A0A135WF06_9FLAO</name>
<dbReference type="AlphaFoldDB" id="A0A135WF06"/>
<evidence type="ECO:0000313" key="4">
    <source>
        <dbReference type="Proteomes" id="UP000070513"/>
    </source>
</evidence>
<organism evidence="2 4">
    <name type="scientific">Chryseobacterium kwangjuense</name>
    <dbReference type="NCBI Taxonomy" id="267125"/>
    <lineage>
        <taxon>Bacteria</taxon>
        <taxon>Pseudomonadati</taxon>
        <taxon>Bacteroidota</taxon>
        <taxon>Flavobacteriia</taxon>
        <taxon>Flavobacteriales</taxon>
        <taxon>Weeksellaceae</taxon>
        <taxon>Chryseobacterium group</taxon>
        <taxon>Chryseobacterium</taxon>
    </lineage>
</organism>
<dbReference type="OrthoDB" id="706456at2"/>
<dbReference type="EMBL" id="JBJXVJ010000003">
    <property type="protein sequence ID" value="MFN1218448.1"/>
    <property type="molecule type" value="Genomic_DNA"/>
</dbReference>
<evidence type="ECO:0008006" key="6">
    <source>
        <dbReference type="Google" id="ProtNLM"/>
    </source>
</evidence>
<evidence type="ECO:0000256" key="1">
    <source>
        <dbReference type="SAM" id="Phobius"/>
    </source>
</evidence>
<reference evidence="3 5" key="4">
    <citation type="submission" date="2024-12" db="EMBL/GenBank/DDBJ databases">
        <title>Draft genome sequence of Chryseobacterium kwangjuense AG447.</title>
        <authorList>
            <person name="Cheptsov V.S."/>
            <person name="Belov A."/>
            <person name="Zavarzina A.G."/>
        </authorList>
    </citation>
    <scope>NUCLEOTIDE SEQUENCE [LARGE SCALE GENOMIC DNA]</scope>
    <source>
        <strain evidence="3 5">AG447</strain>
    </source>
</reference>
<reference evidence="2" key="2">
    <citation type="submission" date="2015-12" db="EMBL/GenBank/DDBJ databases">
        <authorList>
            <person name="Shamseldin A."/>
            <person name="Moawad H."/>
            <person name="Abd El-Rahim W.M."/>
            <person name="Sadowsky M.J."/>
        </authorList>
    </citation>
    <scope>NUCLEOTIDE SEQUENCE</scope>
    <source>
        <strain evidence="2">KJ1R5</strain>
    </source>
</reference>
<dbReference type="Proteomes" id="UP000070513">
    <property type="component" value="Unassembled WGS sequence"/>
</dbReference>
<evidence type="ECO:0000313" key="2">
    <source>
        <dbReference type="EMBL" id="KXH83489.1"/>
    </source>
</evidence>
<comment type="caution">
    <text evidence="2">The sequence shown here is derived from an EMBL/GenBank/DDBJ whole genome shotgun (WGS) entry which is preliminary data.</text>
</comment>
<keyword evidence="5" id="KW-1185">Reference proteome</keyword>
<reference evidence="2 4" key="3">
    <citation type="journal article" date="2016" name="Genome Announc.">
        <title>Draft Genome Sequence of a Biocontrol Rhizobacterium, Chryseobacterium kwangjuense Strain KJ1R5, Isolated from Pepper (Capsicum annuum).</title>
        <authorList>
            <person name="Jeong J.J."/>
            <person name="Park H."/>
            <person name="Park B.H."/>
            <person name="Mannaa M."/>
            <person name="Sang M.K."/>
            <person name="Choi I.G."/>
            <person name="Kim K.D."/>
        </authorList>
    </citation>
    <scope>NUCLEOTIDE SEQUENCE [LARGE SCALE GENOMIC DNA]</scope>
    <source>
        <strain evidence="2 4">KJ1R5</strain>
    </source>
</reference>
<dbReference type="RefSeq" id="WP_062651946.1">
    <property type="nucleotide sequence ID" value="NZ_JBJXVJ010000003.1"/>
</dbReference>
<proteinExistence type="predicted"/>
<evidence type="ECO:0000313" key="3">
    <source>
        <dbReference type="EMBL" id="MFN1218448.1"/>
    </source>
</evidence>
<feature type="transmembrane region" description="Helical" evidence="1">
    <location>
        <begin position="31"/>
        <end position="49"/>
    </location>
</feature>
<protein>
    <recommendedName>
        <fullName evidence="6">Transposase DDE domain-containing protein</fullName>
    </recommendedName>
</protein>
<keyword evidence="1" id="KW-0812">Transmembrane</keyword>
<dbReference type="EMBL" id="LPUR01000011">
    <property type="protein sequence ID" value="KXH83489.1"/>
    <property type="molecule type" value="Genomic_DNA"/>
</dbReference>
<keyword evidence="1" id="KW-1133">Transmembrane helix</keyword>